<protein>
    <submittedName>
        <fullName evidence="2">Uncharacterized protein</fullName>
    </submittedName>
</protein>
<evidence type="ECO:0000313" key="2">
    <source>
        <dbReference type="EMBL" id="QFQ01492.1"/>
    </source>
</evidence>
<evidence type="ECO:0000256" key="1">
    <source>
        <dbReference type="SAM" id="Phobius"/>
    </source>
</evidence>
<feature type="transmembrane region" description="Helical" evidence="1">
    <location>
        <begin position="12"/>
        <end position="35"/>
    </location>
</feature>
<dbReference type="KEGG" id="cuo:CUROG_00430"/>
<gene>
    <name evidence="2" type="ORF">CUROG_00430</name>
</gene>
<proteinExistence type="predicted"/>
<organism evidence="2 3">
    <name type="scientific">Corynebacterium urogenitale</name>
    <dbReference type="NCBI Taxonomy" id="2487892"/>
    <lineage>
        <taxon>Bacteria</taxon>
        <taxon>Bacillati</taxon>
        <taxon>Actinomycetota</taxon>
        <taxon>Actinomycetes</taxon>
        <taxon>Mycobacteriales</taxon>
        <taxon>Corynebacteriaceae</taxon>
        <taxon>Corynebacterium</taxon>
    </lineage>
</organism>
<sequence length="38" mass="3844">MIDAIVEFVNNAFSLLGTAGANVLGLFSGIFNSIAGSL</sequence>
<keyword evidence="1" id="KW-1133">Transmembrane helix</keyword>
<accession>A0A5J6Z5M4</accession>
<evidence type="ECO:0000313" key="3">
    <source>
        <dbReference type="Proteomes" id="UP000326711"/>
    </source>
</evidence>
<dbReference type="Proteomes" id="UP000326711">
    <property type="component" value="Chromosome"/>
</dbReference>
<reference evidence="3" key="1">
    <citation type="submission" date="2019-10" db="EMBL/GenBank/DDBJ databases">
        <title>Complete genome sequence of Corynebacterium urogenitalis DSM 108747, isolated from the genital tract of a cow.</title>
        <authorList>
            <person name="Ruckert C."/>
            <person name="Ballas P."/>
            <person name="Wagener K."/>
            <person name="Drillich M."/>
            <person name="Kaempfer P."/>
            <person name="Busse H.-J."/>
            <person name="Ehling-Schulz M."/>
        </authorList>
    </citation>
    <scope>NUCLEOTIDE SEQUENCE [LARGE SCALE GENOMIC DNA]</scope>
    <source>
        <strain evidence="3">LMM 1652</strain>
    </source>
</reference>
<keyword evidence="3" id="KW-1185">Reference proteome</keyword>
<dbReference type="EMBL" id="CP045032">
    <property type="protein sequence ID" value="QFQ01492.1"/>
    <property type="molecule type" value="Genomic_DNA"/>
</dbReference>
<keyword evidence="1" id="KW-0812">Transmembrane</keyword>
<dbReference type="AlphaFoldDB" id="A0A5J6Z5M4"/>
<name>A0A5J6Z5M4_9CORY</name>
<keyword evidence="1" id="KW-0472">Membrane</keyword>